<reference evidence="10 11" key="1">
    <citation type="submission" date="2018-09" db="EMBL/GenBank/DDBJ databases">
        <title>Comparative Genomics of Wolbachia-Cardinium Dual Endosymbiosis in a Plant-Parasitic Nematode.</title>
        <authorList>
            <person name="Brown A.M.V."/>
            <person name="Wasala S.K."/>
            <person name="Howe D.K."/>
            <person name="Peetz A.B."/>
            <person name="Zasada I.A."/>
            <person name="Denver D.R."/>
        </authorList>
    </citation>
    <scope>NUCLEOTIDE SEQUENCE [LARGE SCALE GENOMIC DNA]</scope>
    <source>
        <strain evidence="10 11">Pp_1</strain>
    </source>
</reference>
<feature type="binding site" evidence="7 8">
    <location>
        <position position="86"/>
    </location>
    <ligand>
        <name>S-adenosyl-L-methionine</name>
        <dbReference type="ChEBI" id="CHEBI:59789"/>
    </ligand>
</feature>
<dbReference type="InterPro" id="IPR001737">
    <property type="entry name" value="KsgA/Erm"/>
</dbReference>
<dbReference type="EMBL" id="RARA01000023">
    <property type="protein sequence ID" value="ROT47481.1"/>
    <property type="molecule type" value="Genomic_DNA"/>
</dbReference>
<dbReference type="PROSITE" id="PS51689">
    <property type="entry name" value="SAM_RNA_A_N6_MT"/>
    <property type="match status" value="1"/>
</dbReference>
<dbReference type="Gene3D" id="1.10.8.100">
    <property type="entry name" value="Ribosomal RNA adenine dimethylase-like, domain 2"/>
    <property type="match status" value="1"/>
</dbReference>
<dbReference type="InterPro" id="IPR011530">
    <property type="entry name" value="rRNA_adenine_dimethylase"/>
</dbReference>
<dbReference type="SUPFAM" id="SSF53335">
    <property type="entry name" value="S-adenosyl-L-methionine-dependent methyltransferases"/>
    <property type="match status" value="1"/>
</dbReference>
<feature type="binding site" evidence="7 8">
    <location>
        <position position="14"/>
    </location>
    <ligand>
        <name>S-adenosyl-L-methionine</name>
        <dbReference type="ChEBI" id="CHEBI:59789"/>
    </ligand>
</feature>
<comment type="subcellular location">
    <subcellularLocation>
        <location evidence="7">Cytoplasm</location>
    </subcellularLocation>
</comment>
<sequence length="260" mass="29502">MATAIRIKKALGQHFLKDPVIANQIANLLTGEGLTRTVIEVGPGTGSLTDMLLSIPRLYLIEIDRDLIVYLKKKYVQLNDRIIQADFLTYSLVEQFKGERLTIIGNFPYNISSQIFFKILDNRHIVDEVVGMVQKEFAQRLSAKPGSKIYGIPSVLLQAFYTIEYCFTVPKYLFIPAPKVESAVITMQRNHVKQLPCNERLFFQIVKSGFQQRRKKLHNALSAFNISNLTCKDLLHKRAEEISVDGFVQLTNAIASKNPV</sequence>
<comment type="similarity">
    <text evidence="7">Belongs to the class I-like SAM-binding methyltransferase superfamily. rRNA adenine N(6)-methyltransferase family. RsmA subfamily.</text>
</comment>
<feature type="binding site" evidence="7 8">
    <location>
        <position position="62"/>
    </location>
    <ligand>
        <name>S-adenosyl-L-methionine</name>
        <dbReference type="ChEBI" id="CHEBI:59789"/>
    </ligand>
</feature>
<accession>A0A3N2QCI3</accession>
<dbReference type="OrthoDB" id="9814755at2"/>
<dbReference type="GO" id="GO:0005829">
    <property type="term" value="C:cytosol"/>
    <property type="evidence" value="ECO:0007669"/>
    <property type="project" value="TreeGrafter"/>
</dbReference>
<dbReference type="GO" id="GO:0003723">
    <property type="term" value="F:RNA binding"/>
    <property type="evidence" value="ECO:0007669"/>
    <property type="project" value="UniProtKB-UniRule"/>
</dbReference>
<organism evidence="10 11">
    <name type="scientific">Candidatus Cardinium hertigii</name>
    <dbReference type="NCBI Taxonomy" id="247481"/>
    <lineage>
        <taxon>Bacteria</taxon>
        <taxon>Pseudomonadati</taxon>
        <taxon>Bacteroidota</taxon>
        <taxon>Cytophagia</taxon>
        <taxon>Cytophagales</taxon>
        <taxon>Amoebophilaceae</taxon>
        <taxon>Candidatus Cardinium</taxon>
    </lineage>
</organism>
<keyword evidence="1 7" id="KW-0963">Cytoplasm</keyword>
<proteinExistence type="inferred from homology"/>
<keyword evidence="4 7" id="KW-0808">Transferase</keyword>
<dbReference type="InterPro" id="IPR029063">
    <property type="entry name" value="SAM-dependent_MTases_sf"/>
</dbReference>
<evidence type="ECO:0000313" key="11">
    <source>
        <dbReference type="Proteomes" id="UP000270927"/>
    </source>
</evidence>
<keyword evidence="11" id="KW-1185">Reference proteome</keyword>
<dbReference type="InterPro" id="IPR023165">
    <property type="entry name" value="rRNA_Ade_diMease-like_C"/>
</dbReference>
<feature type="domain" description="Ribosomal RNA adenine methylase transferase N-terminal" evidence="9">
    <location>
        <begin position="21"/>
        <end position="191"/>
    </location>
</feature>
<dbReference type="GO" id="GO:0052908">
    <property type="term" value="F:16S rRNA (adenine(1518)-N(6)/adenine(1519)-N(6))-dimethyltransferase activity"/>
    <property type="evidence" value="ECO:0007669"/>
    <property type="project" value="UniProtKB-EC"/>
</dbReference>
<comment type="catalytic activity">
    <reaction evidence="7">
        <text>adenosine(1518)/adenosine(1519) in 16S rRNA + 4 S-adenosyl-L-methionine = N(6)-dimethyladenosine(1518)/N(6)-dimethyladenosine(1519) in 16S rRNA + 4 S-adenosyl-L-homocysteine + 4 H(+)</text>
        <dbReference type="Rhea" id="RHEA:19609"/>
        <dbReference type="Rhea" id="RHEA-COMP:10232"/>
        <dbReference type="Rhea" id="RHEA-COMP:10233"/>
        <dbReference type="ChEBI" id="CHEBI:15378"/>
        <dbReference type="ChEBI" id="CHEBI:57856"/>
        <dbReference type="ChEBI" id="CHEBI:59789"/>
        <dbReference type="ChEBI" id="CHEBI:74411"/>
        <dbReference type="ChEBI" id="CHEBI:74493"/>
        <dbReference type="EC" id="2.1.1.182"/>
    </reaction>
</comment>
<keyword evidence="5 7" id="KW-0949">S-adenosyl-L-methionine</keyword>
<dbReference type="PANTHER" id="PTHR11727">
    <property type="entry name" value="DIMETHYLADENOSINE TRANSFERASE"/>
    <property type="match status" value="1"/>
</dbReference>
<dbReference type="RefSeq" id="WP_123662741.1">
    <property type="nucleotide sequence ID" value="NZ_RARA01000023.1"/>
</dbReference>
<evidence type="ECO:0000256" key="5">
    <source>
        <dbReference type="ARBA" id="ARBA00022691"/>
    </source>
</evidence>
<evidence type="ECO:0000256" key="6">
    <source>
        <dbReference type="ARBA" id="ARBA00022884"/>
    </source>
</evidence>
<comment type="caution">
    <text evidence="10">The sequence shown here is derived from an EMBL/GenBank/DDBJ whole genome shotgun (WGS) entry which is preliminary data.</text>
</comment>
<protein>
    <recommendedName>
        <fullName evidence="7">Ribosomal RNA small subunit methyltransferase A</fullName>
        <ecNumber evidence="7">2.1.1.182</ecNumber>
    </recommendedName>
    <alternativeName>
        <fullName evidence="7">16S rRNA (adenine(1518)-N(6)/adenine(1519)-N(6))-dimethyltransferase</fullName>
    </alternativeName>
    <alternativeName>
        <fullName evidence="7">16S rRNA dimethyladenosine transferase</fullName>
    </alternativeName>
    <alternativeName>
        <fullName evidence="7">16S rRNA dimethylase</fullName>
    </alternativeName>
    <alternativeName>
        <fullName evidence="7">S-adenosylmethionine-6-N', N'-adenosyl(rRNA) dimethyltransferase</fullName>
    </alternativeName>
</protein>
<gene>
    <name evidence="7 10" type="primary">rsmA</name>
    <name evidence="7" type="synonym">ksgA</name>
    <name evidence="10" type="ORF">EDM02_02395</name>
</gene>
<dbReference type="AlphaFoldDB" id="A0A3N2QCI3"/>
<feature type="binding site" evidence="7 8">
    <location>
        <position position="16"/>
    </location>
    <ligand>
        <name>S-adenosyl-L-methionine</name>
        <dbReference type="ChEBI" id="CHEBI:59789"/>
    </ligand>
</feature>
<dbReference type="Pfam" id="PF00398">
    <property type="entry name" value="RrnaAD"/>
    <property type="match status" value="1"/>
</dbReference>
<dbReference type="HAMAP" id="MF_00607">
    <property type="entry name" value="16SrRNA_methyltr_A"/>
    <property type="match status" value="1"/>
</dbReference>
<evidence type="ECO:0000256" key="7">
    <source>
        <dbReference type="HAMAP-Rule" id="MF_00607"/>
    </source>
</evidence>
<evidence type="ECO:0000256" key="3">
    <source>
        <dbReference type="ARBA" id="ARBA00022603"/>
    </source>
</evidence>
<dbReference type="PROSITE" id="PS01131">
    <property type="entry name" value="RRNA_A_DIMETH"/>
    <property type="match status" value="1"/>
</dbReference>
<comment type="function">
    <text evidence="7">Specifically dimethylates two adjacent adenosines (A1518 and A1519) in the loop of a conserved hairpin near the 3'-end of 16S rRNA in the 30S particle. May play a critical role in biogenesis of 30S subunits.</text>
</comment>
<dbReference type="Proteomes" id="UP000270927">
    <property type="component" value="Unassembled WGS sequence"/>
</dbReference>
<evidence type="ECO:0000256" key="2">
    <source>
        <dbReference type="ARBA" id="ARBA00022552"/>
    </source>
</evidence>
<dbReference type="InterPro" id="IPR020596">
    <property type="entry name" value="rRNA_Ade_Mease_Trfase_CS"/>
</dbReference>
<dbReference type="PANTHER" id="PTHR11727:SF7">
    <property type="entry name" value="DIMETHYLADENOSINE TRANSFERASE-RELATED"/>
    <property type="match status" value="1"/>
</dbReference>
<evidence type="ECO:0000256" key="4">
    <source>
        <dbReference type="ARBA" id="ARBA00022679"/>
    </source>
</evidence>
<keyword evidence="6 7" id="KW-0694">RNA-binding</keyword>
<feature type="binding site" evidence="7 8">
    <location>
        <position position="42"/>
    </location>
    <ligand>
        <name>S-adenosyl-L-methionine</name>
        <dbReference type="ChEBI" id="CHEBI:59789"/>
    </ligand>
</feature>
<dbReference type="CDD" id="cd02440">
    <property type="entry name" value="AdoMet_MTases"/>
    <property type="match status" value="1"/>
</dbReference>
<feature type="binding site" evidence="7 8">
    <location>
        <position position="106"/>
    </location>
    <ligand>
        <name>S-adenosyl-L-methionine</name>
        <dbReference type="ChEBI" id="CHEBI:59789"/>
    </ligand>
</feature>
<dbReference type="SMART" id="SM00650">
    <property type="entry name" value="rADc"/>
    <property type="match status" value="1"/>
</dbReference>
<dbReference type="InterPro" id="IPR020598">
    <property type="entry name" value="rRNA_Ade_methylase_Trfase_N"/>
</dbReference>
<dbReference type="Gene3D" id="3.40.50.150">
    <property type="entry name" value="Vaccinia Virus protein VP39"/>
    <property type="match status" value="1"/>
</dbReference>
<evidence type="ECO:0000259" key="9">
    <source>
        <dbReference type="SMART" id="SM00650"/>
    </source>
</evidence>
<keyword evidence="2 7" id="KW-0698">rRNA processing</keyword>
<evidence type="ECO:0000256" key="1">
    <source>
        <dbReference type="ARBA" id="ARBA00022490"/>
    </source>
</evidence>
<dbReference type="NCBIfam" id="TIGR00755">
    <property type="entry name" value="ksgA"/>
    <property type="match status" value="1"/>
</dbReference>
<evidence type="ECO:0000313" key="10">
    <source>
        <dbReference type="EMBL" id="ROT47481.1"/>
    </source>
</evidence>
<evidence type="ECO:0000256" key="8">
    <source>
        <dbReference type="PROSITE-ProRule" id="PRU01026"/>
    </source>
</evidence>
<dbReference type="EC" id="2.1.1.182" evidence="7"/>
<name>A0A3N2QCI3_9BACT</name>
<keyword evidence="3 7" id="KW-0489">Methyltransferase</keyword>